<feature type="compositionally biased region" description="Basic and acidic residues" evidence="1">
    <location>
        <begin position="1"/>
        <end position="15"/>
    </location>
</feature>
<keyword evidence="2" id="KW-0614">Plasmid</keyword>
<sequence length="50" mass="5755">MREITDAKDADRAEIAFEPGGQATQRAEELQGRVGRMLRVFDQREKRQHG</sequence>
<evidence type="ECO:0000313" key="2">
    <source>
        <dbReference type="EMBL" id="QEG98177.1"/>
    </source>
</evidence>
<geneLocation type="plasmid" evidence="2">
    <name>pSGMCR103</name>
</geneLocation>
<reference evidence="2" key="1">
    <citation type="submission" date="2019-04" db="EMBL/GenBank/DDBJ databases">
        <authorList>
            <person name="Guo S."/>
        </authorList>
    </citation>
    <scope>NUCLEOTIDE SEQUENCE</scope>
    <source>
        <strain evidence="2">ENV103</strain>
        <plasmid evidence="2">pSGMCR103</plasmid>
    </source>
</reference>
<proteinExistence type="predicted"/>
<protein>
    <submittedName>
        <fullName evidence="2">Uncharacterized protein</fullName>
    </submittedName>
</protein>
<feature type="region of interest" description="Disordered" evidence="1">
    <location>
        <begin position="1"/>
        <end position="30"/>
    </location>
</feature>
<dbReference type="EMBL" id="MK731977">
    <property type="protein sequence ID" value="QEG98177.1"/>
    <property type="molecule type" value="Genomic_DNA"/>
</dbReference>
<dbReference type="AlphaFoldDB" id="A0A5B9T2P2"/>
<accession>A0A5B9T2P2</accession>
<name>A0A5B9T2P2_ECOLX</name>
<evidence type="ECO:0000256" key="1">
    <source>
        <dbReference type="SAM" id="MobiDB-lite"/>
    </source>
</evidence>
<organism evidence="2">
    <name type="scientific">Escherichia coli</name>
    <dbReference type="NCBI Taxonomy" id="562"/>
    <lineage>
        <taxon>Bacteria</taxon>
        <taxon>Pseudomonadati</taxon>
        <taxon>Pseudomonadota</taxon>
        <taxon>Gammaproteobacteria</taxon>
        <taxon>Enterobacterales</taxon>
        <taxon>Enterobacteriaceae</taxon>
        <taxon>Escherichia</taxon>
    </lineage>
</organism>